<evidence type="ECO:0000313" key="2">
    <source>
        <dbReference type="EMBL" id="GAA5167598.1"/>
    </source>
</evidence>
<keyword evidence="3" id="KW-1185">Reference proteome</keyword>
<gene>
    <name evidence="2" type="ORF">GCM10025770_26520</name>
</gene>
<organism evidence="2 3">
    <name type="scientific">Viridibacterium curvum</name>
    <dbReference type="NCBI Taxonomy" id="1101404"/>
    <lineage>
        <taxon>Bacteria</taxon>
        <taxon>Pseudomonadati</taxon>
        <taxon>Pseudomonadota</taxon>
        <taxon>Betaproteobacteria</taxon>
        <taxon>Rhodocyclales</taxon>
        <taxon>Rhodocyclaceae</taxon>
        <taxon>Viridibacterium</taxon>
    </lineage>
</organism>
<dbReference type="Proteomes" id="UP001500547">
    <property type="component" value="Unassembled WGS sequence"/>
</dbReference>
<comment type="caution">
    <text evidence="2">The sequence shown here is derived from an EMBL/GenBank/DDBJ whole genome shotgun (WGS) entry which is preliminary data.</text>
</comment>
<dbReference type="PROSITE" id="PS51257">
    <property type="entry name" value="PROKAR_LIPOPROTEIN"/>
    <property type="match status" value="1"/>
</dbReference>
<evidence type="ECO:0000256" key="1">
    <source>
        <dbReference type="SAM" id="SignalP"/>
    </source>
</evidence>
<name>A0ABP9QUY0_9RHOO</name>
<proteinExistence type="predicted"/>
<keyword evidence="1" id="KW-0732">Signal</keyword>
<feature type="signal peptide" evidence="1">
    <location>
        <begin position="1"/>
        <end position="18"/>
    </location>
</feature>
<feature type="chain" id="PRO_5046498454" description="Lipoprotein" evidence="1">
    <location>
        <begin position="19"/>
        <end position="143"/>
    </location>
</feature>
<evidence type="ECO:0008006" key="4">
    <source>
        <dbReference type="Google" id="ProtNLM"/>
    </source>
</evidence>
<protein>
    <recommendedName>
        <fullName evidence="4">Lipoprotein</fullName>
    </recommendedName>
</protein>
<dbReference type="EMBL" id="BAABLD010000008">
    <property type="protein sequence ID" value="GAA5167598.1"/>
    <property type="molecule type" value="Genomic_DNA"/>
</dbReference>
<evidence type="ECO:0000313" key="3">
    <source>
        <dbReference type="Proteomes" id="UP001500547"/>
    </source>
</evidence>
<sequence>MRWLANFALLCAALSAGAGCASNAAAISTKEPIVMKKSGSRIPAPQVEAVEHAGVRYEQIKNGLVAGLDQMGGYLAAHDAATGARLWVLKVYDNTRVPGKEGDVQDVFFKSMVLQPDGKLRIENERGLRFIVDPAARTSTLQP</sequence>
<reference evidence="3" key="1">
    <citation type="journal article" date="2019" name="Int. J. Syst. Evol. Microbiol.">
        <title>The Global Catalogue of Microorganisms (GCM) 10K type strain sequencing project: providing services to taxonomists for standard genome sequencing and annotation.</title>
        <authorList>
            <consortium name="The Broad Institute Genomics Platform"/>
            <consortium name="The Broad Institute Genome Sequencing Center for Infectious Disease"/>
            <person name="Wu L."/>
            <person name="Ma J."/>
        </authorList>
    </citation>
    <scope>NUCLEOTIDE SEQUENCE [LARGE SCALE GENOMIC DNA]</scope>
    <source>
        <strain evidence="3">JCM 18715</strain>
    </source>
</reference>
<accession>A0ABP9QUY0</accession>